<evidence type="ECO:0000313" key="3">
    <source>
        <dbReference type="Proteomes" id="UP000295270"/>
    </source>
</evidence>
<gene>
    <name evidence="2" type="ORF">EV142_103481</name>
</gene>
<dbReference type="EMBL" id="SLWA01000003">
    <property type="protein sequence ID" value="TCN59032.1"/>
    <property type="molecule type" value="Genomic_DNA"/>
</dbReference>
<comment type="caution">
    <text evidence="2">The sequence shown here is derived from an EMBL/GenBank/DDBJ whole genome shotgun (WGS) entry which is preliminary data.</text>
</comment>
<dbReference type="Proteomes" id="UP000295270">
    <property type="component" value="Unassembled WGS sequence"/>
</dbReference>
<keyword evidence="3" id="KW-1185">Reference proteome</keyword>
<proteinExistence type="predicted"/>
<evidence type="ECO:0000259" key="1">
    <source>
        <dbReference type="Pfam" id="PF13612"/>
    </source>
</evidence>
<dbReference type="Pfam" id="PF13612">
    <property type="entry name" value="DDE_Tnp_1_3"/>
    <property type="match status" value="1"/>
</dbReference>
<feature type="domain" description="Transposase DDE" evidence="1">
    <location>
        <begin position="27"/>
        <end position="62"/>
    </location>
</feature>
<dbReference type="InterPro" id="IPR025668">
    <property type="entry name" value="Tnp_DDE_dom"/>
</dbReference>
<reference evidence="2 3" key="1">
    <citation type="journal article" date="2015" name="Stand. Genomic Sci.">
        <title>Genomic Encyclopedia of Bacterial and Archaeal Type Strains, Phase III: the genomes of soil and plant-associated and newly described type strains.</title>
        <authorList>
            <person name="Whitman W.B."/>
            <person name="Woyke T."/>
            <person name="Klenk H.P."/>
            <person name="Zhou Y."/>
            <person name="Lilburn T.G."/>
            <person name="Beck B.J."/>
            <person name="De Vos P."/>
            <person name="Vandamme P."/>
            <person name="Eisen J.A."/>
            <person name="Garrity G."/>
            <person name="Hugenholtz P."/>
            <person name="Kyrpides N.C."/>
        </authorList>
    </citation>
    <scope>NUCLEOTIDE SEQUENCE [LARGE SCALE GENOMIC DNA]</scope>
    <source>
        <strain evidence="2 3">P5626</strain>
    </source>
</reference>
<accession>A0ABY2B0W9</accession>
<evidence type="ECO:0000313" key="2">
    <source>
        <dbReference type="EMBL" id="TCN59032.1"/>
    </source>
</evidence>
<protein>
    <submittedName>
        <fullName evidence="2">DDE family transposase</fullName>
    </submittedName>
</protein>
<sequence length="83" mass="10208">MLSLWSDFVVFQSVDWREELLLQGLQWGWFHRFKLHIIINDKGELFSFAVTQANVDDKELLKNEDFFECFLNHFFWRLLFSFQ</sequence>
<organism evidence="2 3">
    <name type="scientific">Flavobacterium circumlabens</name>
    <dbReference type="NCBI Taxonomy" id="2133765"/>
    <lineage>
        <taxon>Bacteria</taxon>
        <taxon>Pseudomonadati</taxon>
        <taxon>Bacteroidota</taxon>
        <taxon>Flavobacteriia</taxon>
        <taxon>Flavobacteriales</taxon>
        <taxon>Flavobacteriaceae</taxon>
        <taxon>Flavobacterium</taxon>
    </lineage>
</organism>
<name>A0ABY2B0W9_9FLAO</name>